<keyword evidence="3" id="KW-1185">Reference proteome</keyword>
<evidence type="ECO:0000256" key="1">
    <source>
        <dbReference type="SAM" id="MobiDB-lite"/>
    </source>
</evidence>
<evidence type="ECO:0000313" key="3">
    <source>
        <dbReference type="Proteomes" id="UP000297716"/>
    </source>
</evidence>
<dbReference type="Proteomes" id="UP000297716">
    <property type="component" value="Unassembled WGS sequence"/>
</dbReference>
<feature type="compositionally biased region" description="Polar residues" evidence="1">
    <location>
        <begin position="201"/>
        <end position="215"/>
    </location>
</feature>
<evidence type="ECO:0000313" key="2">
    <source>
        <dbReference type="EMBL" id="TGJ79253.1"/>
    </source>
</evidence>
<proteinExistence type="predicted"/>
<sequence length="337" mass="38039">MDLHMQDSPSGETAAAALSASGNGGPSRRKAKAPHEYSTNPSTLRVRRRNATLTPYRREVERAKSNDLKAVSAAWKERVKTETYLAAPEHKKKKILEEVEKEVMDRRRRRKIDTDSKISFLNQKYKPDETVPAPRSGLVVNKVANPMPEMAPPGYVPFPTQLIPDLMAVPKNGPSLQSNPTTPASASASVEVVTQVQDNMVESTSEAPTNSVTSHRSPEVDSTIEILQKQLKAEKRHYEEERRRHIGVIQEVRGIIEIMQVELQQIATSLDFPLPSTYNYTPTPTRMPTSSYMPHFIPLPTPQPTQQFNYRKNNNIDNDNYTNDLTKGYTKYDPEAW</sequence>
<dbReference type="AlphaFoldDB" id="A0A4Z0YKT5"/>
<name>A0A4Z0YKT5_9PEZI</name>
<organism evidence="2 3">
    <name type="scientific">Xylaria hypoxylon</name>
    <dbReference type="NCBI Taxonomy" id="37992"/>
    <lineage>
        <taxon>Eukaryota</taxon>
        <taxon>Fungi</taxon>
        <taxon>Dikarya</taxon>
        <taxon>Ascomycota</taxon>
        <taxon>Pezizomycotina</taxon>
        <taxon>Sordariomycetes</taxon>
        <taxon>Xylariomycetidae</taxon>
        <taxon>Xylariales</taxon>
        <taxon>Xylariaceae</taxon>
        <taxon>Xylaria</taxon>
    </lineage>
</organism>
<feature type="region of interest" description="Disordered" evidence="1">
    <location>
        <begin position="201"/>
        <end position="221"/>
    </location>
</feature>
<feature type="region of interest" description="Disordered" evidence="1">
    <location>
        <begin position="1"/>
        <end position="43"/>
    </location>
</feature>
<comment type="caution">
    <text evidence="2">The sequence shown here is derived from an EMBL/GenBank/DDBJ whole genome shotgun (WGS) entry which is preliminary data.</text>
</comment>
<feature type="compositionally biased region" description="Low complexity" evidence="1">
    <location>
        <begin position="10"/>
        <end position="21"/>
    </location>
</feature>
<accession>A0A4Z0YKT5</accession>
<dbReference type="OrthoDB" id="5201136at2759"/>
<protein>
    <submittedName>
        <fullName evidence="2">Uncharacterized protein</fullName>
    </submittedName>
</protein>
<gene>
    <name evidence="2" type="ORF">E0Z10_g9514</name>
</gene>
<dbReference type="EMBL" id="SKBN01000303">
    <property type="protein sequence ID" value="TGJ79253.1"/>
    <property type="molecule type" value="Genomic_DNA"/>
</dbReference>
<reference evidence="2 3" key="1">
    <citation type="submission" date="2019-03" db="EMBL/GenBank/DDBJ databases">
        <title>Draft genome sequence of Xylaria hypoxylon DSM 108379, a ubiquitous saprotrophic-parasitic fungi on hardwood.</title>
        <authorList>
            <person name="Buettner E."/>
            <person name="Leonhardt S."/>
            <person name="Gebauer A.M."/>
            <person name="Liers C."/>
            <person name="Hofrichter M."/>
            <person name="Kellner H."/>
        </authorList>
    </citation>
    <scope>NUCLEOTIDE SEQUENCE [LARGE SCALE GENOMIC DNA]</scope>
    <source>
        <strain evidence="2 3">DSM 108379</strain>
    </source>
</reference>